<comment type="caution">
    <text evidence="4">The sequence shown here is derived from an EMBL/GenBank/DDBJ whole genome shotgun (WGS) entry which is preliminary data.</text>
</comment>
<evidence type="ECO:0000256" key="1">
    <source>
        <dbReference type="ARBA" id="ARBA00022729"/>
    </source>
</evidence>
<dbReference type="NCBIfam" id="TIGR01533">
    <property type="entry name" value="lipo_e_P4"/>
    <property type="match status" value="1"/>
</dbReference>
<accession>A0A1D2YRZ0</accession>
<evidence type="ECO:0000313" key="5">
    <source>
        <dbReference type="Proteomes" id="UP000243739"/>
    </source>
</evidence>
<dbReference type="InterPro" id="IPR023214">
    <property type="entry name" value="HAD_sf"/>
</dbReference>
<dbReference type="GO" id="GO:0009279">
    <property type="term" value="C:cell outer membrane"/>
    <property type="evidence" value="ECO:0007669"/>
    <property type="project" value="InterPro"/>
</dbReference>
<protein>
    <submittedName>
        <fullName evidence="4">5'-nucleotidase, lipoprotein e(P4) family</fullName>
    </submittedName>
</protein>
<dbReference type="CDD" id="cd00118">
    <property type="entry name" value="LysM"/>
    <property type="match status" value="1"/>
</dbReference>
<evidence type="ECO:0000313" key="4">
    <source>
        <dbReference type="EMBL" id="OEF96387.1"/>
    </source>
</evidence>
<dbReference type="InterPro" id="IPR036412">
    <property type="entry name" value="HAD-like_sf"/>
</dbReference>
<dbReference type="EMBL" id="MIJF01000089">
    <property type="protein sequence ID" value="OEF96387.1"/>
    <property type="molecule type" value="Genomic_DNA"/>
</dbReference>
<evidence type="ECO:0000256" key="2">
    <source>
        <dbReference type="SAM" id="SignalP"/>
    </source>
</evidence>
<dbReference type="Pfam" id="PF03767">
    <property type="entry name" value="Acid_phosphat_B"/>
    <property type="match status" value="1"/>
</dbReference>
<dbReference type="PROSITE" id="PS51782">
    <property type="entry name" value="LYSM"/>
    <property type="match status" value="1"/>
</dbReference>
<dbReference type="PANTHER" id="PTHR31284">
    <property type="entry name" value="ACID PHOSPHATASE-LIKE PROTEIN"/>
    <property type="match status" value="1"/>
</dbReference>
<dbReference type="Gene3D" id="3.10.350.10">
    <property type="entry name" value="LysM domain"/>
    <property type="match status" value="1"/>
</dbReference>
<dbReference type="SFLD" id="SFLDG01125">
    <property type="entry name" value="C1.1:_Acid_Phosphatase_Like"/>
    <property type="match status" value="1"/>
</dbReference>
<feature type="signal peptide" evidence="2">
    <location>
        <begin position="1"/>
        <end position="25"/>
    </location>
</feature>
<dbReference type="STRING" id="337097.BHF71_04340"/>
<dbReference type="CDD" id="cd07534">
    <property type="entry name" value="HAD_CAP"/>
    <property type="match status" value="1"/>
</dbReference>
<dbReference type="SUPFAM" id="SSF56784">
    <property type="entry name" value="HAD-like"/>
    <property type="match status" value="1"/>
</dbReference>
<evidence type="ECO:0000259" key="3">
    <source>
        <dbReference type="PROSITE" id="PS51782"/>
    </source>
</evidence>
<dbReference type="Proteomes" id="UP000243739">
    <property type="component" value="Unassembled WGS sequence"/>
</dbReference>
<dbReference type="SMART" id="SM00257">
    <property type="entry name" value="LysM"/>
    <property type="match status" value="1"/>
</dbReference>
<gene>
    <name evidence="4" type="ORF">BHF71_04340</name>
</gene>
<dbReference type="Pfam" id="PF01476">
    <property type="entry name" value="LysM"/>
    <property type="match status" value="1"/>
</dbReference>
<name>A0A1D2YRZ0_9BACI</name>
<dbReference type="InterPro" id="IPR006423">
    <property type="entry name" value="Lipo_e_P4"/>
</dbReference>
<sequence>MKKTISITLALLLVVSFVVTTQASAESGYIVKPGDTLGKIAKEYGLDWKKLAEINKLENPHLIFPGQKIVLSDYNTEDLNEQLVMATAWVQNSAEYRALAYQAFNVAKMILDKDLAENTSTEKRAIIVDVDETILDNSAYEAFLIGNDFGYSSKTWNPWMDAAEATAIPGAVEFLNYAAGKGVDIYYITNRKVVGKEGTLKNLKDLGFPQVDEEHLMLRTDTSSKTARRDAVDADHRIVLLMGDNLNDFSDVFKGKTIEERFAATDANKDLFGSKFIVLPNPQYGEWEGAIYNYNWGASAKEKNQMRKDSLKRWSFNQ</sequence>
<dbReference type="RefSeq" id="WP_069657607.1">
    <property type="nucleotide sequence ID" value="NZ_MIJF01000089.1"/>
</dbReference>
<reference evidence="4 5" key="1">
    <citation type="submission" date="2016-09" db="EMBL/GenBank/DDBJ databases">
        <title>Draft genome sequence for the type strain of Vulcanibacillus modesticaldus BR, a strictly anaerobic, moderately thermophilic, and nitrate-reducing bacterium from deep sea-hydrothermal vents of the Mid-Atlantic Ridge.</title>
        <authorList>
            <person name="Abin C.A."/>
            <person name="Hollibaugh J.T."/>
        </authorList>
    </citation>
    <scope>NUCLEOTIDE SEQUENCE [LARGE SCALE GENOMIC DNA]</scope>
    <source>
        <strain evidence="4 5">BR</strain>
    </source>
</reference>
<dbReference type="InterPro" id="IPR036779">
    <property type="entry name" value="LysM_dom_sf"/>
</dbReference>
<dbReference type="SFLD" id="SFLDS00003">
    <property type="entry name" value="Haloacid_Dehalogenase"/>
    <property type="match status" value="1"/>
</dbReference>
<keyword evidence="5" id="KW-1185">Reference proteome</keyword>
<dbReference type="Gene3D" id="3.40.50.1000">
    <property type="entry name" value="HAD superfamily/HAD-like"/>
    <property type="match status" value="1"/>
</dbReference>
<feature type="chain" id="PRO_5008912737" evidence="2">
    <location>
        <begin position="26"/>
        <end position="318"/>
    </location>
</feature>
<keyword evidence="4" id="KW-0449">Lipoprotein</keyword>
<keyword evidence="1 2" id="KW-0732">Signal</keyword>
<feature type="domain" description="LysM" evidence="3">
    <location>
        <begin position="27"/>
        <end position="71"/>
    </location>
</feature>
<dbReference type="PANTHER" id="PTHR31284:SF10">
    <property type="entry name" value="ACID PHOSPHATASE-LIKE PROTEIN"/>
    <property type="match status" value="1"/>
</dbReference>
<dbReference type="SUPFAM" id="SSF54106">
    <property type="entry name" value="LysM domain"/>
    <property type="match status" value="1"/>
</dbReference>
<organism evidence="4 5">
    <name type="scientific">Vulcanibacillus modesticaldus</name>
    <dbReference type="NCBI Taxonomy" id="337097"/>
    <lineage>
        <taxon>Bacteria</taxon>
        <taxon>Bacillati</taxon>
        <taxon>Bacillota</taxon>
        <taxon>Bacilli</taxon>
        <taxon>Bacillales</taxon>
        <taxon>Bacillaceae</taxon>
        <taxon>Vulcanibacillus</taxon>
    </lineage>
</organism>
<dbReference type="InterPro" id="IPR005519">
    <property type="entry name" value="Acid_phosphat_B-like"/>
</dbReference>
<proteinExistence type="predicted"/>
<dbReference type="InterPro" id="IPR018392">
    <property type="entry name" value="LysM"/>
</dbReference>
<dbReference type="AlphaFoldDB" id="A0A1D2YRZ0"/>